<evidence type="ECO:0000313" key="1">
    <source>
        <dbReference type="EMBL" id="MEB3023037.1"/>
    </source>
</evidence>
<dbReference type="Proteomes" id="UP001299596">
    <property type="component" value="Unassembled WGS sequence"/>
</dbReference>
<reference evidence="1 2" key="1">
    <citation type="submission" date="2023-12" db="EMBL/GenBank/DDBJ databases">
        <title>Description of new species of Mycobacterium terrae complex isolated from sewage at the Sao Paulo Zoological Park Foundation in Brazil.</title>
        <authorList>
            <person name="Romagnoli C.L."/>
            <person name="Conceicao E.C."/>
            <person name="Machado E."/>
            <person name="Barreto L.B.P.F."/>
            <person name="Sharma A."/>
            <person name="Silva N.M."/>
            <person name="Marques L.E."/>
            <person name="Juliana M.A."/>
            <person name="Lourenco M.C.S."/>
            <person name="Digiampietri L.A."/>
            <person name="Suffys P.N."/>
            <person name="Viana-Niero C."/>
        </authorList>
    </citation>
    <scope>NUCLEOTIDE SEQUENCE [LARGE SCALE GENOMIC DNA]</scope>
    <source>
        <strain evidence="1 2">MYC098</strain>
    </source>
</reference>
<comment type="caution">
    <text evidence="1">The sequence shown here is derived from an EMBL/GenBank/DDBJ whole genome shotgun (WGS) entry which is preliminary data.</text>
</comment>
<protein>
    <submittedName>
        <fullName evidence="1">Uncharacterized protein</fullName>
    </submittedName>
</protein>
<dbReference type="EMBL" id="JAYJJR010000013">
    <property type="protein sequence ID" value="MEB3023037.1"/>
    <property type="molecule type" value="Genomic_DNA"/>
</dbReference>
<gene>
    <name evidence="1" type="ORF">K6T79_18505</name>
</gene>
<sequence>MLTAEDLEQLAVLMHEKFCPLWRDRLQGVDYFEPSDAACGQYGNAHAAQMIETVEFKELAGLLGHI</sequence>
<name>A0ABU5XMP7_9MYCO</name>
<dbReference type="RefSeq" id="WP_329780300.1">
    <property type="nucleotide sequence ID" value="NZ_JAYJJR010000013.1"/>
</dbReference>
<accession>A0ABU5XMP7</accession>
<organism evidence="1 2">
    <name type="scientific">[Mycobacterium] crassicus</name>
    <dbReference type="NCBI Taxonomy" id="2872309"/>
    <lineage>
        <taxon>Bacteria</taxon>
        <taxon>Bacillati</taxon>
        <taxon>Actinomycetota</taxon>
        <taxon>Actinomycetes</taxon>
        <taxon>Mycobacteriales</taxon>
        <taxon>Mycobacteriaceae</taxon>
        <taxon>Mycolicibacter</taxon>
    </lineage>
</organism>
<proteinExistence type="predicted"/>
<keyword evidence="2" id="KW-1185">Reference proteome</keyword>
<evidence type="ECO:0000313" key="2">
    <source>
        <dbReference type="Proteomes" id="UP001299596"/>
    </source>
</evidence>